<protein>
    <submittedName>
        <fullName evidence="1">Uncharacterized protein</fullName>
    </submittedName>
</protein>
<comment type="caution">
    <text evidence="1">The sequence shown here is derived from an EMBL/GenBank/DDBJ whole genome shotgun (WGS) entry which is preliminary data.</text>
</comment>
<gene>
    <name evidence="1" type="ORF">C8A00DRAFT_45489</name>
</gene>
<sequence>MVSGNYHIQDLEWQVEISPGHTITVNGTIEDVATQLHTRNPDWEADHPAVATTVKRATDFSGGSYFCGARWPYAHLAAYWEGLRACSRVSCSYGSAVYLCNDRTEDLRLDSFERIADGLSYIIGRCTTNAWGTGMVAGQLFHPDNIIVRQDSC</sequence>
<dbReference type="PANTHER" id="PTHR35605">
    <property type="entry name" value="ECP2 EFFECTOR PROTEIN DOMAIN-CONTAINING PROTEIN-RELATED"/>
    <property type="match status" value="1"/>
</dbReference>
<dbReference type="EMBL" id="MU857023">
    <property type="protein sequence ID" value="KAK4151292.1"/>
    <property type="molecule type" value="Genomic_DNA"/>
</dbReference>
<keyword evidence="2" id="KW-1185">Reference proteome</keyword>
<evidence type="ECO:0000313" key="1">
    <source>
        <dbReference type="EMBL" id="KAK4151292.1"/>
    </source>
</evidence>
<dbReference type="AlphaFoldDB" id="A0AAN6VGT8"/>
<dbReference type="PANTHER" id="PTHR35605:SF1">
    <property type="entry name" value="ECP2 EFFECTOR PROTEIN DOMAIN-CONTAINING PROTEIN-RELATED"/>
    <property type="match status" value="1"/>
</dbReference>
<organism evidence="1 2">
    <name type="scientific">Chaetomidium leptoderma</name>
    <dbReference type="NCBI Taxonomy" id="669021"/>
    <lineage>
        <taxon>Eukaryota</taxon>
        <taxon>Fungi</taxon>
        <taxon>Dikarya</taxon>
        <taxon>Ascomycota</taxon>
        <taxon>Pezizomycotina</taxon>
        <taxon>Sordariomycetes</taxon>
        <taxon>Sordariomycetidae</taxon>
        <taxon>Sordariales</taxon>
        <taxon>Chaetomiaceae</taxon>
        <taxon>Chaetomidium</taxon>
    </lineage>
</organism>
<proteinExistence type="predicted"/>
<evidence type="ECO:0000313" key="2">
    <source>
        <dbReference type="Proteomes" id="UP001302745"/>
    </source>
</evidence>
<dbReference type="Proteomes" id="UP001302745">
    <property type="component" value="Unassembled WGS sequence"/>
</dbReference>
<reference evidence="1" key="2">
    <citation type="submission" date="2023-05" db="EMBL/GenBank/DDBJ databases">
        <authorList>
            <consortium name="Lawrence Berkeley National Laboratory"/>
            <person name="Steindorff A."/>
            <person name="Hensen N."/>
            <person name="Bonometti L."/>
            <person name="Westerberg I."/>
            <person name="Brannstrom I.O."/>
            <person name="Guillou S."/>
            <person name="Cros-Aarteil S."/>
            <person name="Calhoun S."/>
            <person name="Haridas S."/>
            <person name="Kuo A."/>
            <person name="Mondo S."/>
            <person name="Pangilinan J."/>
            <person name="Riley R."/>
            <person name="Labutti K."/>
            <person name="Andreopoulos B."/>
            <person name="Lipzen A."/>
            <person name="Chen C."/>
            <person name="Yanf M."/>
            <person name="Daum C."/>
            <person name="Ng V."/>
            <person name="Clum A."/>
            <person name="Ohm R."/>
            <person name="Martin F."/>
            <person name="Silar P."/>
            <person name="Natvig D."/>
            <person name="Lalanne C."/>
            <person name="Gautier V."/>
            <person name="Ament-Velasquez S.L."/>
            <person name="Kruys A."/>
            <person name="Hutchinson M.I."/>
            <person name="Powell A.J."/>
            <person name="Barry K."/>
            <person name="Miller A.N."/>
            <person name="Grigoriev I.V."/>
            <person name="Debuchy R."/>
            <person name="Gladieux P."/>
            <person name="Thoren M.H."/>
            <person name="Johannesson H."/>
        </authorList>
    </citation>
    <scope>NUCLEOTIDE SEQUENCE</scope>
    <source>
        <strain evidence="1">CBS 538.74</strain>
    </source>
</reference>
<accession>A0AAN6VGT8</accession>
<name>A0AAN6VGT8_9PEZI</name>
<reference evidence="1" key="1">
    <citation type="journal article" date="2023" name="Mol. Phylogenet. Evol.">
        <title>Genome-scale phylogeny and comparative genomics of the fungal order Sordariales.</title>
        <authorList>
            <person name="Hensen N."/>
            <person name="Bonometti L."/>
            <person name="Westerberg I."/>
            <person name="Brannstrom I.O."/>
            <person name="Guillou S."/>
            <person name="Cros-Aarteil S."/>
            <person name="Calhoun S."/>
            <person name="Haridas S."/>
            <person name="Kuo A."/>
            <person name="Mondo S."/>
            <person name="Pangilinan J."/>
            <person name="Riley R."/>
            <person name="LaButti K."/>
            <person name="Andreopoulos B."/>
            <person name="Lipzen A."/>
            <person name="Chen C."/>
            <person name="Yan M."/>
            <person name="Daum C."/>
            <person name="Ng V."/>
            <person name="Clum A."/>
            <person name="Steindorff A."/>
            <person name="Ohm R.A."/>
            <person name="Martin F."/>
            <person name="Silar P."/>
            <person name="Natvig D.O."/>
            <person name="Lalanne C."/>
            <person name="Gautier V."/>
            <person name="Ament-Velasquez S.L."/>
            <person name="Kruys A."/>
            <person name="Hutchinson M.I."/>
            <person name="Powell A.J."/>
            <person name="Barry K."/>
            <person name="Miller A.N."/>
            <person name="Grigoriev I.V."/>
            <person name="Debuchy R."/>
            <person name="Gladieux P."/>
            <person name="Hiltunen Thoren M."/>
            <person name="Johannesson H."/>
        </authorList>
    </citation>
    <scope>NUCLEOTIDE SEQUENCE</scope>
    <source>
        <strain evidence="1">CBS 538.74</strain>
    </source>
</reference>